<keyword evidence="9 19" id="KW-0808">Transferase</keyword>
<proteinExistence type="inferred from homology"/>
<evidence type="ECO:0000256" key="4">
    <source>
        <dbReference type="ARBA" id="ARBA00010561"/>
    </source>
</evidence>
<evidence type="ECO:0000256" key="9">
    <source>
        <dbReference type="ARBA" id="ARBA00022679"/>
    </source>
</evidence>
<keyword evidence="11 19" id="KW-0460">Magnesium</keyword>
<dbReference type="Pfam" id="PF02654">
    <property type="entry name" value="CobS"/>
    <property type="match status" value="1"/>
</dbReference>
<dbReference type="RefSeq" id="WP_108827862.1">
    <property type="nucleotide sequence ID" value="NZ_OMOR01000001.1"/>
</dbReference>
<dbReference type="GO" id="GO:0009236">
    <property type="term" value="P:cobalamin biosynthetic process"/>
    <property type="evidence" value="ECO:0007669"/>
    <property type="project" value="UniProtKB-UniRule"/>
</dbReference>
<dbReference type="GO" id="GO:0051073">
    <property type="term" value="F:adenosylcobinamide-GDP ribazoletransferase activity"/>
    <property type="evidence" value="ECO:0007669"/>
    <property type="project" value="UniProtKB-UniRule"/>
</dbReference>
<dbReference type="OrthoDB" id="9794626at2"/>
<evidence type="ECO:0000256" key="14">
    <source>
        <dbReference type="ARBA" id="ARBA00025228"/>
    </source>
</evidence>
<dbReference type="AlphaFoldDB" id="A0A2R8BC91"/>
<dbReference type="InterPro" id="IPR003805">
    <property type="entry name" value="CobS"/>
</dbReference>
<dbReference type="UniPathway" id="UPA00148">
    <property type="reaction ID" value="UER00238"/>
</dbReference>
<evidence type="ECO:0000313" key="21">
    <source>
        <dbReference type="Proteomes" id="UP000244880"/>
    </source>
</evidence>
<reference evidence="20 21" key="1">
    <citation type="submission" date="2018-03" db="EMBL/GenBank/DDBJ databases">
        <authorList>
            <person name="Keele B.F."/>
        </authorList>
    </citation>
    <scope>NUCLEOTIDE SEQUENCE [LARGE SCALE GENOMIC DNA]</scope>
    <source>
        <strain evidence="20 21">CECT 8599</strain>
    </source>
</reference>
<name>A0A2R8BC91_9RHOB</name>
<evidence type="ECO:0000256" key="5">
    <source>
        <dbReference type="ARBA" id="ARBA00013200"/>
    </source>
</evidence>
<dbReference type="EMBL" id="OMOR01000001">
    <property type="protein sequence ID" value="SPH20687.1"/>
    <property type="molecule type" value="Genomic_DNA"/>
</dbReference>
<keyword evidence="13 19" id="KW-0472">Membrane</keyword>
<dbReference type="GO" id="GO:0008818">
    <property type="term" value="F:cobalamin 5'-phosphate synthase activity"/>
    <property type="evidence" value="ECO:0007669"/>
    <property type="project" value="UniProtKB-UniRule"/>
</dbReference>
<sequence>MQKSDPSRSVFWQAIAAGALLTRLPLPHAPDEVFRYQARTVWAYPVWGVVLGFFGVAIALAALWLTGLPLVAAIAGLGAAMVMTGAMHEDGLADSFDGLWGGYTPERRLEIMKDSHIGTYGVLALVFSSGARAVMIAPLLVTAPVAVIAAMSLSRAMMPVVMAALPHARRTGLSHSVGQPVVFAAMLSVVLGGCISVILTGWVGFVAALMAGLASYGVIRVARAKIGGQTGDIVGATQIITELVILGAMVSAFTSL</sequence>
<evidence type="ECO:0000256" key="10">
    <source>
        <dbReference type="ARBA" id="ARBA00022692"/>
    </source>
</evidence>
<evidence type="ECO:0000256" key="1">
    <source>
        <dbReference type="ARBA" id="ARBA00001946"/>
    </source>
</evidence>
<evidence type="ECO:0000256" key="15">
    <source>
        <dbReference type="ARBA" id="ARBA00032605"/>
    </source>
</evidence>
<accession>A0A2R8BC91</accession>
<dbReference type="Proteomes" id="UP000244880">
    <property type="component" value="Unassembled WGS sequence"/>
</dbReference>
<evidence type="ECO:0000256" key="13">
    <source>
        <dbReference type="ARBA" id="ARBA00023136"/>
    </source>
</evidence>
<keyword evidence="12 19" id="KW-1133">Transmembrane helix</keyword>
<gene>
    <name evidence="20" type="primary">cobV</name>
    <name evidence="19" type="synonym">cobS</name>
    <name evidence="20" type="ORF">ASD8599_01426</name>
</gene>
<evidence type="ECO:0000256" key="19">
    <source>
        <dbReference type="HAMAP-Rule" id="MF_00719"/>
    </source>
</evidence>
<evidence type="ECO:0000256" key="7">
    <source>
        <dbReference type="ARBA" id="ARBA00022475"/>
    </source>
</evidence>
<dbReference type="GO" id="GO:0005886">
    <property type="term" value="C:plasma membrane"/>
    <property type="evidence" value="ECO:0007669"/>
    <property type="project" value="UniProtKB-SubCell"/>
</dbReference>
<dbReference type="PANTHER" id="PTHR34148">
    <property type="entry name" value="ADENOSYLCOBINAMIDE-GDP RIBAZOLETRANSFERASE"/>
    <property type="match status" value="1"/>
</dbReference>
<dbReference type="EC" id="2.7.8.26" evidence="5 19"/>
<evidence type="ECO:0000256" key="3">
    <source>
        <dbReference type="ARBA" id="ARBA00004663"/>
    </source>
</evidence>
<evidence type="ECO:0000256" key="16">
    <source>
        <dbReference type="ARBA" id="ARBA00032853"/>
    </source>
</evidence>
<evidence type="ECO:0000256" key="12">
    <source>
        <dbReference type="ARBA" id="ARBA00022989"/>
    </source>
</evidence>
<keyword evidence="21" id="KW-1185">Reference proteome</keyword>
<evidence type="ECO:0000256" key="8">
    <source>
        <dbReference type="ARBA" id="ARBA00022573"/>
    </source>
</evidence>
<evidence type="ECO:0000256" key="17">
    <source>
        <dbReference type="ARBA" id="ARBA00048623"/>
    </source>
</evidence>
<evidence type="ECO:0000256" key="18">
    <source>
        <dbReference type="ARBA" id="ARBA00049504"/>
    </source>
</evidence>
<comment type="similarity">
    <text evidence="4 19">Belongs to the CobS family.</text>
</comment>
<organism evidence="20 21">
    <name type="scientific">Ascidiaceihabitans donghaensis</name>
    <dbReference type="NCBI Taxonomy" id="1510460"/>
    <lineage>
        <taxon>Bacteria</taxon>
        <taxon>Pseudomonadati</taxon>
        <taxon>Pseudomonadota</taxon>
        <taxon>Alphaproteobacteria</taxon>
        <taxon>Rhodobacterales</taxon>
        <taxon>Paracoccaceae</taxon>
        <taxon>Ascidiaceihabitans</taxon>
    </lineage>
</organism>
<comment type="cofactor">
    <cofactor evidence="1 19">
        <name>Mg(2+)</name>
        <dbReference type="ChEBI" id="CHEBI:18420"/>
    </cofactor>
</comment>
<comment type="catalytic activity">
    <reaction evidence="18 19">
        <text>alpha-ribazole 5'-phosphate + adenosylcob(III)inamide-GDP = adenosylcob(III)alamin 5'-phosphate + GMP + H(+)</text>
        <dbReference type="Rhea" id="RHEA:23560"/>
        <dbReference type="ChEBI" id="CHEBI:15378"/>
        <dbReference type="ChEBI" id="CHEBI:57918"/>
        <dbReference type="ChEBI" id="CHEBI:58115"/>
        <dbReference type="ChEBI" id="CHEBI:60487"/>
        <dbReference type="ChEBI" id="CHEBI:60493"/>
        <dbReference type="EC" id="2.7.8.26"/>
    </reaction>
</comment>
<feature type="transmembrane region" description="Helical" evidence="19">
    <location>
        <begin position="49"/>
        <end position="77"/>
    </location>
</feature>
<comment type="catalytic activity">
    <reaction evidence="17 19">
        <text>alpha-ribazole + adenosylcob(III)inamide-GDP = adenosylcob(III)alamin + GMP + H(+)</text>
        <dbReference type="Rhea" id="RHEA:16049"/>
        <dbReference type="ChEBI" id="CHEBI:10329"/>
        <dbReference type="ChEBI" id="CHEBI:15378"/>
        <dbReference type="ChEBI" id="CHEBI:18408"/>
        <dbReference type="ChEBI" id="CHEBI:58115"/>
        <dbReference type="ChEBI" id="CHEBI:60487"/>
        <dbReference type="EC" id="2.7.8.26"/>
    </reaction>
</comment>
<dbReference type="HAMAP" id="MF_00719">
    <property type="entry name" value="CobS"/>
    <property type="match status" value="1"/>
</dbReference>
<comment type="subcellular location">
    <subcellularLocation>
        <location evidence="2 19">Cell membrane</location>
        <topology evidence="2 19">Multi-pass membrane protein</topology>
    </subcellularLocation>
</comment>
<protein>
    <recommendedName>
        <fullName evidence="6 19">Adenosylcobinamide-GDP ribazoletransferase</fullName>
        <ecNumber evidence="5 19">2.7.8.26</ecNumber>
    </recommendedName>
    <alternativeName>
        <fullName evidence="16 19">Cobalamin synthase</fullName>
    </alternativeName>
    <alternativeName>
        <fullName evidence="15 19">Cobalamin-5'-phosphate synthase</fullName>
    </alternativeName>
</protein>
<evidence type="ECO:0000313" key="20">
    <source>
        <dbReference type="EMBL" id="SPH20687.1"/>
    </source>
</evidence>
<comment type="pathway">
    <text evidence="3 19">Cofactor biosynthesis; adenosylcobalamin biosynthesis; adenosylcobalamin from cob(II)yrinate a,c-diamide: step 7/7.</text>
</comment>
<feature type="transmembrane region" description="Helical" evidence="19">
    <location>
        <begin position="205"/>
        <end position="222"/>
    </location>
</feature>
<feature type="transmembrane region" description="Helical" evidence="19">
    <location>
        <begin position="177"/>
        <end position="199"/>
    </location>
</feature>
<evidence type="ECO:0000256" key="2">
    <source>
        <dbReference type="ARBA" id="ARBA00004651"/>
    </source>
</evidence>
<feature type="transmembrane region" description="Helical" evidence="19">
    <location>
        <begin position="234"/>
        <end position="253"/>
    </location>
</feature>
<comment type="function">
    <text evidence="14 19">Joins adenosylcobinamide-GDP and alpha-ribazole to generate adenosylcobalamin (Ado-cobalamin). Also synthesizes adenosylcobalamin 5'-phosphate from adenosylcobinamide-GDP and alpha-ribazole 5'-phosphate.</text>
</comment>
<keyword evidence="10 19" id="KW-0812">Transmembrane</keyword>
<evidence type="ECO:0000256" key="6">
    <source>
        <dbReference type="ARBA" id="ARBA00015850"/>
    </source>
</evidence>
<keyword evidence="7 19" id="KW-1003">Cell membrane</keyword>
<dbReference type="PANTHER" id="PTHR34148:SF1">
    <property type="entry name" value="ADENOSYLCOBINAMIDE-GDP RIBAZOLETRANSFERASE"/>
    <property type="match status" value="1"/>
</dbReference>
<evidence type="ECO:0000256" key="11">
    <source>
        <dbReference type="ARBA" id="ARBA00022842"/>
    </source>
</evidence>
<keyword evidence="8 19" id="KW-0169">Cobalamin biosynthesis</keyword>